<dbReference type="PROSITE" id="PS51387">
    <property type="entry name" value="FAD_PCMH"/>
    <property type="match status" value="1"/>
</dbReference>
<evidence type="ECO:0000259" key="4">
    <source>
        <dbReference type="PROSITE" id="PS51387"/>
    </source>
</evidence>
<dbReference type="InterPro" id="IPR016166">
    <property type="entry name" value="FAD-bd_PCMH"/>
</dbReference>
<dbReference type="SMART" id="SM01092">
    <property type="entry name" value="CO_deh_flav_C"/>
    <property type="match status" value="1"/>
</dbReference>
<evidence type="ECO:0000256" key="2">
    <source>
        <dbReference type="ARBA" id="ARBA00022827"/>
    </source>
</evidence>
<keyword evidence="1" id="KW-0285">Flavoprotein</keyword>
<name>A0ABY8F185_9HYPH</name>
<dbReference type="Gene3D" id="3.30.43.10">
    <property type="entry name" value="Uridine Diphospho-n-acetylenolpyruvylglucosamine Reductase, domain 2"/>
    <property type="match status" value="1"/>
</dbReference>
<dbReference type="PANTHER" id="PTHR42659">
    <property type="entry name" value="XANTHINE DEHYDROGENASE SUBUNIT C-RELATED"/>
    <property type="match status" value="1"/>
</dbReference>
<dbReference type="InterPro" id="IPR051312">
    <property type="entry name" value="Diverse_Substr_Oxidored"/>
</dbReference>
<protein>
    <submittedName>
        <fullName evidence="5">Xanthine dehydrogenase family protein subunit M</fullName>
    </submittedName>
</protein>
<evidence type="ECO:0000256" key="3">
    <source>
        <dbReference type="ARBA" id="ARBA00023002"/>
    </source>
</evidence>
<dbReference type="InterPro" id="IPR016169">
    <property type="entry name" value="FAD-bd_PCMH_sub2"/>
</dbReference>
<keyword evidence="2" id="KW-0274">FAD</keyword>
<keyword evidence="3" id="KW-0560">Oxidoreductase</keyword>
<dbReference type="InterPro" id="IPR005107">
    <property type="entry name" value="CO_DH_flav_C"/>
</dbReference>
<dbReference type="Proteomes" id="UP001209803">
    <property type="component" value="Chromosome"/>
</dbReference>
<sequence length="286" mass="30664">MKPAKFDYSRPEDLPTVLALLAEKEDARILAGGQSLVPMMNYRMAQPSHLIDINRVPDIDYIRLEGDMIAIGALARHADVKSAPLIAEHLPIVADAYDWVAHSAVRNRGTLCGNLCHADPASEMPALMQLLDAVMIVASQSGHREVPATAFFTGVYETALQPGEMLSEVRIPVPATGTGWGFEEVSMRKGDFAWTACAATLRLDARRITGAHVAAAGIGERSLRLRQAETALNGQAPSDDLFAAVAADAASAMNPANTIGASADYRRDLVRTLIPRVLSAAVTRAR</sequence>
<feature type="domain" description="FAD-binding PCMH-type" evidence="4">
    <location>
        <begin position="1"/>
        <end position="176"/>
    </location>
</feature>
<dbReference type="EMBL" id="CP120863">
    <property type="protein sequence ID" value="WFE89228.1"/>
    <property type="molecule type" value="Genomic_DNA"/>
</dbReference>
<proteinExistence type="predicted"/>
<dbReference type="Pfam" id="PF03450">
    <property type="entry name" value="CO_deh_flav_C"/>
    <property type="match status" value="1"/>
</dbReference>
<evidence type="ECO:0000256" key="1">
    <source>
        <dbReference type="ARBA" id="ARBA00022630"/>
    </source>
</evidence>
<reference evidence="5 6" key="1">
    <citation type="submission" date="2023-03" db="EMBL/GenBank/DDBJ databases">
        <title>Roseibium porphyridii sp. nov. and Roseibium rhodosorbium sp. nov. isolated from marine algae, Porphyridium cruentum and Rhodosorus marinus, respectively.</title>
        <authorList>
            <person name="Lee M.W."/>
            <person name="Choi B.J."/>
            <person name="Lee J.K."/>
            <person name="Choi D.G."/>
            <person name="Baek J.H."/>
            <person name="Bayburt H."/>
            <person name="Kim J.M."/>
            <person name="Han D.M."/>
            <person name="Kim K.H."/>
            <person name="Jeon C.O."/>
        </authorList>
    </citation>
    <scope>NUCLEOTIDE SEQUENCE [LARGE SCALE GENOMIC DNA]</scope>
    <source>
        <strain evidence="5 6">KMA01</strain>
    </source>
</reference>
<dbReference type="PANTHER" id="PTHR42659:SF2">
    <property type="entry name" value="XANTHINE DEHYDROGENASE SUBUNIT C-RELATED"/>
    <property type="match status" value="1"/>
</dbReference>
<dbReference type="InterPro" id="IPR016167">
    <property type="entry name" value="FAD-bd_PCMH_sub1"/>
</dbReference>
<dbReference type="Gene3D" id="3.30.465.10">
    <property type="match status" value="1"/>
</dbReference>
<dbReference type="InterPro" id="IPR036683">
    <property type="entry name" value="CO_DH_flav_C_dom_sf"/>
</dbReference>
<gene>
    <name evidence="5" type="ORF">K1718_24225</name>
</gene>
<keyword evidence="6" id="KW-1185">Reference proteome</keyword>
<dbReference type="RefSeq" id="WP_265680542.1">
    <property type="nucleotide sequence ID" value="NZ_CP120863.1"/>
</dbReference>
<evidence type="ECO:0000313" key="6">
    <source>
        <dbReference type="Proteomes" id="UP001209803"/>
    </source>
</evidence>
<dbReference type="SUPFAM" id="SSF56176">
    <property type="entry name" value="FAD-binding/transporter-associated domain-like"/>
    <property type="match status" value="1"/>
</dbReference>
<organism evidence="5 6">
    <name type="scientific">Roseibium porphyridii</name>
    <dbReference type="NCBI Taxonomy" id="2866279"/>
    <lineage>
        <taxon>Bacteria</taxon>
        <taxon>Pseudomonadati</taxon>
        <taxon>Pseudomonadota</taxon>
        <taxon>Alphaproteobacteria</taxon>
        <taxon>Hyphomicrobiales</taxon>
        <taxon>Stappiaceae</taxon>
        <taxon>Roseibium</taxon>
    </lineage>
</organism>
<dbReference type="InterPro" id="IPR036318">
    <property type="entry name" value="FAD-bd_PCMH-like_sf"/>
</dbReference>
<dbReference type="SUPFAM" id="SSF55447">
    <property type="entry name" value="CO dehydrogenase flavoprotein C-terminal domain-like"/>
    <property type="match status" value="1"/>
</dbReference>
<evidence type="ECO:0000313" key="5">
    <source>
        <dbReference type="EMBL" id="WFE89228.1"/>
    </source>
</evidence>
<accession>A0ABY8F185</accession>
<dbReference type="Pfam" id="PF00941">
    <property type="entry name" value="FAD_binding_5"/>
    <property type="match status" value="1"/>
</dbReference>
<dbReference type="InterPro" id="IPR002346">
    <property type="entry name" value="Mopterin_DH_FAD-bd"/>
</dbReference>
<dbReference type="Gene3D" id="3.30.390.50">
    <property type="entry name" value="CO dehydrogenase flavoprotein, C-terminal domain"/>
    <property type="match status" value="1"/>
</dbReference>